<dbReference type="RefSeq" id="WP_173961217.1">
    <property type="nucleotide sequence ID" value="NZ_CBCSCC010000001.1"/>
</dbReference>
<comment type="catalytic activity">
    <reaction evidence="7 8">
        <text>shikimate + NADP(+) = 3-dehydroshikimate + NADPH + H(+)</text>
        <dbReference type="Rhea" id="RHEA:17737"/>
        <dbReference type="ChEBI" id="CHEBI:15378"/>
        <dbReference type="ChEBI" id="CHEBI:16630"/>
        <dbReference type="ChEBI" id="CHEBI:36208"/>
        <dbReference type="ChEBI" id="CHEBI:57783"/>
        <dbReference type="ChEBI" id="CHEBI:58349"/>
        <dbReference type="EC" id="1.1.1.25"/>
    </reaction>
</comment>
<evidence type="ECO:0000256" key="8">
    <source>
        <dbReference type="HAMAP-Rule" id="MF_00222"/>
    </source>
</evidence>
<protein>
    <recommendedName>
        <fullName evidence="2 8">Shikimate dehydrogenase (NADP(+))</fullName>
        <shortName evidence="8">SDH</shortName>
        <ecNumber evidence="2 8">1.1.1.25</ecNumber>
    </recommendedName>
</protein>
<keyword evidence="12" id="KW-1185">Reference proteome</keyword>
<dbReference type="GO" id="GO:0050661">
    <property type="term" value="F:NADP binding"/>
    <property type="evidence" value="ECO:0007669"/>
    <property type="project" value="InterPro"/>
</dbReference>
<dbReference type="AlphaFoldDB" id="A0A6M9PQ08"/>
<keyword evidence="3 8" id="KW-0028">Amino-acid biosynthesis</keyword>
<feature type="binding site" evidence="8">
    <location>
        <begin position="14"/>
        <end position="16"/>
    </location>
    <ligand>
        <name>shikimate</name>
        <dbReference type="ChEBI" id="CHEBI:36208"/>
    </ligand>
</feature>
<dbReference type="Proteomes" id="UP000501090">
    <property type="component" value="Chromosome"/>
</dbReference>
<dbReference type="CDD" id="cd01065">
    <property type="entry name" value="NAD_bind_Shikimate_DH"/>
    <property type="match status" value="1"/>
</dbReference>
<feature type="active site" description="Proton acceptor" evidence="8">
    <location>
        <position position="65"/>
    </location>
</feature>
<dbReference type="KEGG" id="pard:DN92_01105"/>
<evidence type="ECO:0000259" key="9">
    <source>
        <dbReference type="Pfam" id="PF01488"/>
    </source>
</evidence>
<dbReference type="InterPro" id="IPR046346">
    <property type="entry name" value="Aminoacid_DH-like_N_sf"/>
</dbReference>
<comment type="pathway">
    <text evidence="1 8">Metabolic intermediate biosynthesis; chorismate biosynthesis; chorismate from D-erythrose 4-phosphate and phosphoenolpyruvate: step 4/7.</text>
</comment>
<dbReference type="GO" id="GO:0005829">
    <property type="term" value="C:cytosol"/>
    <property type="evidence" value="ECO:0007669"/>
    <property type="project" value="TreeGrafter"/>
</dbReference>
<evidence type="ECO:0000259" key="10">
    <source>
        <dbReference type="Pfam" id="PF08501"/>
    </source>
</evidence>
<feature type="binding site" evidence="8">
    <location>
        <position position="255"/>
    </location>
    <ligand>
        <name>shikimate</name>
        <dbReference type="ChEBI" id="CHEBI:36208"/>
    </ligand>
</feature>
<feature type="binding site" evidence="8">
    <location>
        <position position="248"/>
    </location>
    <ligand>
        <name>NADP(+)</name>
        <dbReference type="ChEBI" id="CHEBI:58349"/>
    </ligand>
</feature>
<comment type="caution">
    <text evidence="8">Lacks conserved residue(s) required for the propagation of feature annotation.</text>
</comment>
<evidence type="ECO:0000313" key="12">
    <source>
        <dbReference type="Proteomes" id="UP000501090"/>
    </source>
</evidence>
<dbReference type="SUPFAM" id="SSF51735">
    <property type="entry name" value="NAD(P)-binding Rossmann-fold domains"/>
    <property type="match status" value="1"/>
</dbReference>
<dbReference type="Gene3D" id="3.40.50.10860">
    <property type="entry name" value="Leucine Dehydrogenase, chain A, domain 1"/>
    <property type="match status" value="1"/>
</dbReference>
<feature type="domain" description="Quinate/shikimate 5-dehydrogenase/glutamyl-tRNA reductase" evidence="9">
    <location>
        <begin position="115"/>
        <end position="200"/>
    </location>
</feature>
<reference evidence="11 12" key="1">
    <citation type="submission" date="2018-04" db="EMBL/GenBank/DDBJ databases">
        <title>Polynucleobacter sp. UK-Long2-W17 genome.</title>
        <authorList>
            <person name="Hahn M.W."/>
        </authorList>
    </citation>
    <scope>NUCLEOTIDE SEQUENCE [LARGE SCALE GENOMIC DNA]</scope>
    <source>
        <strain evidence="11 12">UK-Long2-W17</strain>
    </source>
</reference>
<feature type="binding site" evidence="8">
    <location>
        <position position="86"/>
    </location>
    <ligand>
        <name>shikimate</name>
        <dbReference type="ChEBI" id="CHEBI:36208"/>
    </ligand>
</feature>
<evidence type="ECO:0000256" key="1">
    <source>
        <dbReference type="ARBA" id="ARBA00004871"/>
    </source>
</evidence>
<keyword evidence="4 8" id="KW-0521">NADP</keyword>
<feature type="binding site" evidence="8">
    <location>
        <position position="61"/>
    </location>
    <ligand>
        <name>shikimate</name>
        <dbReference type="ChEBI" id="CHEBI:36208"/>
    </ligand>
</feature>
<comment type="similarity">
    <text evidence="8">Belongs to the shikimate dehydrogenase family.</text>
</comment>
<dbReference type="PANTHER" id="PTHR21089">
    <property type="entry name" value="SHIKIMATE DEHYDROGENASE"/>
    <property type="match status" value="1"/>
</dbReference>
<evidence type="ECO:0000256" key="5">
    <source>
        <dbReference type="ARBA" id="ARBA00023002"/>
    </source>
</evidence>
<dbReference type="UniPathway" id="UPA00053">
    <property type="reaction ID" value="UER00087"/>
</dbReference>
<dbReference type="GO" id="GO:0019632">
    <property type="term" value="P:shikimate metabolic process"/>
    <property type="evidence" value="ECO:0007669"/>
    <property type="project" value="InterPro"/>
</dbReference>
<dbReference type="GO" id="GO:0009423">
    <property type="term" value="P:chorismate biosynthetic process"/>
    <property type="evidence" value="ECO:0007669"/>
    <property type="project" value="UniProtKB-UniRule"/>
</dbReference>
<dbReference type="EMBL" id="CP028940">
    <property type="protein sequence ID" value="QKM61468.1"/>
    <property type="molecule type" value="Genomic_DNA"/>
</dbReference>
<gene>
    <name evidence="8" type="primary">aroE</name>
    <name evidence="11" type="ORF">DN92_01105</name>
</gene>
<evidence type="ECO:0000256" key="6">
    <source>
        <dbReference type="ARBA" id="ARBA00023141"/>
    </source>
</evidence>
<dbReference type="FunFam" id="3.40.50.10860:FF:000006">
    <property type="entry name" value="Shikimate dehydrogenase (NADP(+))"/>
    <property type="match status" value="1"/>
</dbReference>
<name>A0A6M9PQ08_9BURK</name>
<evidence type="ECO:0000256" key="2">
    <source>
        <dbReference type="ARBA" id="ARBA00012962"/>
    </source>
</evidence>
<dbReference type="PANTHER" id="PTHR21089:SF1">
    <property type="entry name" value="BIFUNCTIONAL 3-DEHYDROQUINATE DEHYDRATASE_SHIKIMATE DEHYDROGENASE, CHLOROPLASTIC"/>
    <property type="match status" value="1"/>
</dbReference>
<accession>A0A6M9PQ08</accession>
<dbReference type="NCBIfam" id="TIGR00507">
    <property type="entry name" value="aroE"/>
    <property type="match status" value="1"/>
</dbReference>
<keyword evidence="6 8" id="KW-0057">Aromatic amino acid biosynthesis</keyword>
<sequence length="284" mass="30230">MDVYAVAGNPISHSKSPAIHQRFSEQSNQTMFYGRLQPSLGEFAATATSFFAAGGKGMNVTVPFKLDAQLLADELTPRAQLAGAVNTLRIENGRIFGDNTDGAGLVRDLLAQGIQIQGARILLLGAGGAARGVIGPLLEQSPKEFIIANRSADKAKELVQLFSGLATAYRVTLQSLTLSDLEDSGKTSSAYDLIINATAAGLSDDSPISNMAASNIFTPQSFAYDMVYGKVTVFMQQALYRGARVSDGLGMLVEQAADAFLIWRGKHLSEAIDPRAVLAELRSK</sequence>
<feature type="binding site" evidence="8">
    <location>
        <position position="226"/>
    </location>
    <ligand>
        <name>NADP(+)</name>
        <dbReference type="ChEBI" id="CHEBI:58349"/>
    </ligand>
</feature>
<dbReference type="Gene3D" id="3.40.50.720">
    <property type="entry name" value="NAD(P)-binding Rossmann-like Domain"/>
    <property type="match status" value="1"/>
</dbReference>
<dbReference type="InterPro" id="IPR006151">
    <property type="entry name" value="Shikm_DH/Glu-tRNA_Rdtase"/>
</dbReference>
<dbReference type="HAMAP" id="MF_00222">
    <property type="entry name" value="Shikimate_DH_AroE"/>
    <property type="match status" value="1"/>
</dbReference>
<dbReference type="GO" id="GO:0008652">
    <property type="term" value="P:amino acid biosynthetic process"/>
    <property type="evidence" value="ECO:0007669"/>
    <property type="project" value="UniProtKB-KW"/>
</dbReference>
<dbReference type="InterPro" id="IPR011342">
    <property type="entry name" value="Shikimate_DH"/>
</dbReference>
<comment type="subunit">
    <text evidence="8">Homodimer.</text>
</comment>
<evidence type="ECO:0000256" key="4">
    <source>
        <dbReference type="ARBA" id="ARBA00022857"/>
    </source>
</evidence>
<dbReference type="GO" id="GO:0004764">
    <property type="term" value="F:shikimate 3-dehydrogenase (NADP+) activity"/>
    <property type="evidence" value="ECO:0007669"/>
    <property type="project" value="UniProtKB-UniRule"/>
</dbReference>
<dbReference type="InterPro" id="IPR013708">
    <property type="entry name" value="Shikimate_DH-bd_N"/>
</dbReference>
<dbReference type="EC" id="1.1.1.25" evidence="2 8"/>
<dbReference type="InterPro" id="IPR036291">
    <property type="entry name" value="NAD(P)-bd_dom_sf"/>
</dbReference>
<proteinExistence type="inferred from homology"/>
<dbReference type="GO" id="GO:0009073">
    <property type="term" value="P:aromatic amino acid family biosynthetic process"/>
    <property type="evidence" value="ECO:0007669"/>
    <property type="project" value="UniProtKB-KW"/>
</dbReference>
<dbReference type="SUPFAM" id="SSF53223">
    <property type="entry name" value="Aminoacid dehydrogenase-like, N-terminal domain"/>
    <property type="match status" value="1"/>
</dbReference>
<evidence type="ECO:0000256" key="3">
    <source>
        <dbReference type="ARBA" id="ARBA00022605"/>
    </source>
</evidence>
<feature type="binding site" evidence="8">
    <location>
        <begin position="125"/>
        <end position="129"/>
    </location>
    <ligand>
        <name>NADP(+)</name>
        <dbReference type="ChEBI" id="CHEBI:58349"/>
    </ligand>
</feature>
<evidence type="ECO:0000256" key="7">
    <source>
        <dbReference type="ARBA" id="ARBA00049442"/>
    </source>
</evidence>
<organism evidence="11 12">
    <name type="scientific">Polynucleobacter arcticus</name>
    <dbReference type="NCBI Taxonomy" id="1743165"/>
    <lineage>
        <taxon>Bacteria</taxon>
        <taxon>Pseudomonadati</taxon>
        <taxon>Pseudomonadota</taxon>
        <taxon>Betaproteobacteria</taxon>
        <taxon>Burkholderiales</taxon>
        <taxon>Burkholderiaceae</taxon>
        <taxon>Polynucleobacter</taxon>
    </lineage>
</organism>
<feature type="binding site" evidence="8">
    <location>
        <position position="228"/>
    </location>
    <ligand>
        <name>shikimate</name>
        <dbReference type="ChEBI" id="CHEBI:36208"/>
    </ligand>
</feature>
<feature type="binding site" evidence="8">
    <location>
        <position position="101"/>
    </location>
    <ligand>
        <name>shikimate</name>
        <dbReference type="ChEBI" id="CHEBI:36208"/>
    </ligand>
</feature>
<dbReference type="Pfam" id="PF01488">
    <property type="entry name" value="Shikimate_DH"/>
    <property type="match status" value="1"/>
</dbReference>
<dbReference type="Pfam" id="PF08501">
    <property type="entry name" value="Shikimate_dh_N"/>
    <property type="match status" value="1"/>
</dbReference>
<feature type="domain" description="Shikimate dehydrogenase substrate binding N-terminal" evidence="10">
    <location>
        <begin position="6"/>
        <end position="88"/>
    </location>
</feature>
<evidence type="ECO:0000313" key="11">
    <source>
        <dbReference type="EMBL" id="QKM61468.1"/>
    </source>
</evidence>
<dbReference type="NCBIfam" id="NF001310">
    <property type="entry name" value="PRK00258.1-2"/>
    <property type="match status" value="1"/>
</dbReference>
<dbReference type="InterPro" id="IPR022893">
    <property type="entry name" value="Shikimate_DH_fam"/>
</dbReference>
<comment type="function">
    <text evidence="8">Involved in the biosynthesis of the chorismate, which leads to the biosynthesis of aromatic amino acids. Catalyzes the reversible NADPH linked reduction of 3-dehydroshikimate (DHSA) to yield shikimate (SA).</text>
</comment>
<keyword evidence="5 8" id="KW-0560">Oxidoreductase</keyword>